<evidence type="ECO:0000313" key="2">
    <source>
        <dbReference type="WBParaSite" id="PS1159_v2.g12063.t1"/>
    </source>
</evidence>
<sequence length="1036" mass="117459">MDLKSSSSHSKDLTDPVNDLSARISKTKTTEEKSKFSFIGFFHRIFKRQKNYYPRTIKIGKSTTLSTGGTKFPVNAVCNTKYNILTFVPLVLFQEFKFFINLYFLFVATCQFIPEIRIGDPITYWGPLGFVLFVTLIKEAVDDIVRLWRDKEINNQKYNRMCRNGNTVIRSKSIKVGDLIMIEKDKRIPADVVLIKTTEKAGACFVRTDQLDGETDWKLRLAIPFTQNLAEDSDLFDLDCEIYAENPKKDIHAFIGTYKIVESDGKIIDGSLSVENVLWANTVLASGTAIGLVIYTGRETRSVMNANQPKSKVGLVDLEVNNLTKILCMFVVGLAAVMLLMKGFDTYWYRYLMRFILIFSYIIPISLRVNLDMAKLYYAWSISRDKHIPDTKVRSLTISEELGRISYLLSDKTGTLTKNEMKFKKVSAFGGNFTEITTHLETAYSLNQANIHPIILNIKTTVEAIALCHNVTPIEENEKIVYQAASPDEIALVEWTEKVGIKLASRDLNSMELELYNGDRKKFDILHLFPFTSETKRMGIIVRDDETKEVSFLMKGADTVMSQMVQYNDWLEEECSNMAREGLRTLVVARKILSPEQLADFETQFHTAKMSLTDRNQHIAAVLRRLETDLQLLCLTGVEDSLQDQVTTSLELLRNAGIKVWMLTGDKLETAICIAKSSGLFSKTDNIHVFGNVQNRRQARTELDKFKKMNNVALVMQGSSLDICLRYFEAEVAGLVCECSAVVCCRCSPEQKAQIVNLLKRYKKPARIAAIGDGGNDVSMIQAAHAGIGIDAKEGKQASLAADFSITQFHHICRLFLVHGRFCYKRSCSLSQFVIHRGLILSVIQAIFSWMFFFVSFSFYPGVLLVGYATAYTMFPVFSLVLDRDITSAEALLFPQMYGVLRKGRSLSIKTFCIWLMISLYQGTVVMCGSYVGVYDNNFVELMATSFTALVITELIMVALTIHKWHWAMYLSQALSLICFMGSMLYFNEYFNLKFITSSNFLLRTSLIILLACLPLYIIKVTRRALSASTSYNQIY</sequence>
<reference evidence="2" key="1">
    <citation type="submission" date="2022-11" db="UniProtKB">
        <authorList>
            <consortium name="WormBaseParasite"/>
        </authorList>
    </citation>
    <scope>IDENTIFICATION</scope>
</reference>
<dbReference type="WBParaSite" id="PS1159_v2.g12063.t1">
    <property type="protein sequence ID" value="PS1159_v2.g12063.t1"/>
    <property type="gene ID" value="PS1159_v2.g12063"/>
</dbReference>
<proteinExistence type="predicted"/>
<protein>
    <submittedName>
        <fullName evidence="2">Phospholipid-transporting ATPase</fullName>
    </submittedName>
</protein>
<dbReference type="Proteomes" id="UP000887580">
    <property type="component" value="Unplaced"/>
</dbReference>
<organism evidence="1 2">
    <name type="scientific">Panagrolaimus sp. PS1159</name>
    <dbReference type="NCBI Taxonomy" id="55785"/>
    <lineage>
        <taxon>Eukaryota</taxon>
        <taxon>Metazoa</taxon>
        <taxon>Ecdysozoa</taxon>
        <taxon>Nematoda</taxon>
        <taxon>Chromadorea</taxon>
        <taxon>Rhabditida</taxon>
        <taxon>Tylenchina</taxon>
        <taxon>Panagrolaimomorpha</taxon>
        <taxon>Panagrolaimoidea</taxon>
        <taxon>Panagrolaimidae</taxon>
        <taxon>Panagrolaimus</taxon>
    </lineage>
</organism>
<name>A0AC35F1D9_9BILA</name>
<evidence type="ECO:0000313" key="1">
    <source>
        <dbReference type="Proteomes" id="UP000887580"/>
    </source>
</evidence>
<accession>A0AC35F1D9</accession>